<evidence type="ECO:0000313" key="2">
    <source>
        <dbReference type="Proteomes" id="UP000630718"/>
    </source>
</evidence>
<dbReference type="Proteomes" id="UP000630718">
    <property type="component" value="Unassembled WGS sequence"/>
</dbReference>
<proteinExistence type="predicted"/>
<evidence type="ECO:0000313" key="1">
    <source>
        <dbReference type="EMBL" id="GHE94923.1"/>
    </source>
</evidence>
<reference evidence="1" key="2">
    <citation type="submission" date="2020-09" db="EMBL/GenBank/DDBJ databases">
        <authorList>
            <person name="Sun Q."/>
            <person name="Ohkuma M."/>
        </authorList>
    </citation>
    <scope>NUCLEOTIDE SEQUENCE</scope>
    <source>
        <strain evidence="1">JCM 4477</strain>
    </source>
</reference>
<reference evidence="1" key="1">
    <citation type="journal article" date="2014" name="Int. J. Syst. Evol. Microbiol.">
        <title>Complete genome sequence of Corynebacterium casei LMG S-19264T (=DSM 44701T), isolated from a smear-ripened cheese.</title>
        <authorList>
            <consortium name="US DOE Joint Genome Institute (JGI-PGF)"/>
            <person name="Walter F."/>
            <person name="Albersmeier A."/>
            <person name="Kalinowski J."/>
            <person name="Ruckert C."/>
        </authorList>
    </citation>
    <scope>NUCLEOTIDE SEQUENCE</scope>
    <source>
        <strain evidence="1">JCM 4477</strain>
    </source>
</reference>
<comment type="caution">
    <text evidence="1">The sequence shown here is derived from an EMBL/GenBank/DDBJ whole genome shotgun (WGS) entry which is preliminary data.</text>
</comment>
<dbReference type="AlphaFoldDB" id="A0A919DZP8"/>
<name>A0A919DZP8_9ACTN</name>
<dbReference type="RefSeq" id="WP_190203674.1">
    <property type="nucleotide sequence ID" value="NZ_BNBI01000003.1"/>
</dbReference>
<organism evidence="1 2">
    <name type="scientific">Streptomyces fumanus</name>
    <dbReference type="NCBI Taxonomy" id="67302"/>
    <lineage>
        <taxon>Bacteria</taxon>
        <taxon>Bacillati</taxon>
        <taxon>Actinomycetota</taxon>
        <taxon>Actinomycetes</taxon>
        <taxon>Kitasatosporales</taxon>
        <taxon>Streptomycetaceae</taxon>
        <taxon>Streptomyces</taxon>
    </lineage>
</organism>
<dbReference type="EMBL" id="BNBI01000003">
    <property type="protein sequence ID" value="GHE94923.1"/>
    <property type="molecule type" value="Genomic_DNA"/>
</dbReference>
<protein>
    <submittedName>
        <fullName evidence="1">Uncharacterized protein</fullName>
    </submittedName>
</protein>
<gene>
    <name evidence="1" type="ORF">GCM10018772_18780</name>
</gene>
<sequence length="299" mass="32857">MSMEPEPALRQAVEAVAALSADATPVAEHTAGGLWRLPRAADAVTRALRSGDRAVRDRGWLMVRTRVAEEIGSGRDWTREAATWLACGDARWEESARITADLAWRARAEGRSALLFLTGGHVAATDPATPYGRALWHCFLTTLRYDFRCAAIEEFFTGVDRPLDPYSEAMRAFALLGRSRPEGLGLLTAVMARAAHDEKVVHALLHGLWLGEDLPGQPERMLELLRAPAFADGLGAEALYRRASALRRLRRFDEALTAVQTAIDSLDPGQTVVHADCVRERALILAERDLHRDGGTRFG</sequence>
<keyword evidence="2" id="KW-1185">Reference proteome</keyword>
<accession>A0A919DZP8</accession>